<comment type="caution">
    <text evidence="9">The sequence shown here is derived from an EMBL/GenBank/DDBJ whole genome shotgun (WGS) entry which is preliminary data.</text>
</comment>
<dbReference type="Pfam" id="PF16913">
    <property type="entry name" value="PUNUT"/>
    <property type="match status" value="1"/>
</dbReference>
<name>A0AAW2PG87_SESRA</name>
<evidence type="ECO:0000256" key="3">
    <source>
        <dbReference type="ARBA" id="ARBA00022448"/>
    </source>
</evidence>
<organism evidence="9">
    <name type="scientific">Sesamum radiatum</name>
    <name type="common">Black benniseed</name>
    <dbReference type="NCBI Taxonomy" id="300843"/>
    <lineage>
        <taxon>Eukaryota</taxon>
        <taxon>Viridiplantae</taxon>
        <taxon>Streptophyta</taxon>
        <taxon>Embryophyta</taxon>
        <taxon>Tracheophyta</taxon>
        <taxon>Spermatophyta</taxon>
        <taxon>Magnoliopsida</taxon>
        <taxon>eudicotyledons</taxon>
        <taxon>Gunneridae</taxon>
        <taxon>Pentapetalae</taxon>
        <taxon>asterids</taxon>
        <taxon>lamiids</taxon>
        <taxon>Lamiales</taxon>
        <taxon>Pedaliaceae</taxon>
        <taxon>Sesamum</taxon>
    </lineage>
</organism>
<accession>A0AAW2PG87</accession>
<evidence type="ECO:0000256" key="7">
    <source>
        <dbReference type="SAM" id="MobiDB-lite"/>
    </source>
</evidence>
<dbReference type="PANTHER" id="PTHR31376">
    <property type="entry name" value="OS09G0467300 PROTEIN-RELATED"/>
    <property type="match status" value="1"/>
</dbReference>
<keyword evidence="3" id="KW-0813">Transport</keyword>
<evidence type="ECO:0000256" key="6">
    <source>
        <dbReference type="ARBA" id="ARBA00023136"/>
    </source>
</evidence>
<evidence type="ECO:0000313" key="9">
    <source>
        <dbReference type="EMBL" id="KAL0354688.1"/>
    </source>
</evidence>
<dbReference type="EMBL" id="JACGWJ010000017">
    <property type="protein sequence ID" value="KAL0354688.1"/>
    <property type="molecule type" value="Genomic_DNA"/>
</dbReference>
<comment type="subcellular location">
    <subcellularLocation>
        <location evidence="1">Membrane</location>
    </subcellularLocation>
</comment>
<keyword evidence="5 8" id="KW-1133">Transmembrane helix</keyword>
<dbReference type="GO" id="GO:0015211">
    <property type="term" value="F:purine nucleoside transmembrane transporter activity"/>
    <property type="evidence" value="ECO:0007669"/>
    <property type="project" value="InterPro"/>
</dbReference>
<reference evidence="9" key="1">
    <citation type="submission" date="2020-06" db="EMBL/GenBank/DDBJ databases">
        <authorList>
            <person name="Li T."/>
            <person name="Hu X."/>
            <person name="Zhang T."/>
            <person name="Song X."/>
            <person name="Zhang H."/>
            <person name="Dai N."/>
            <person name="Sheng W."/>
            <person name="Hou X."/>
            <person name="Wei L."/>
        </authorList>
    </citation>
    <scope>NUCLEOTIDE SEQUENCE</scope>
    <source>
        <strain evidence="9">G02</strain>
        <tissue evidence="9">Leaf</tissue>
    </source>
</reference>
<evidence type="ECO:0000256" key="4">
    <source>
        <dbReference type="ARBA" id="ARBA00022692"/>
    </source>
</evidence>
<comment type="similarity">
    <text evidence="2">Belongs to the purine permeases (TC 2.A.7.14) family.</text>
</comment>
<reference evidence="9" key="2">
    <citation type="journal article" date="2024" name="Plant">
        <title>Genomic evolution and insights into agronomic trait innovations of Sesamum species.</title>
        <authorList>
            <person name="Miao H."/>
            <person name="Wang L."/>
            <person name="Qu L."/>
            <person name="Liu H."/>
            <person name="Sun Y."/>
            <person name="Le M."/>
            <person name="Wang Q."/>
            <person name="Wei S."/>
            <person name="Zheng Y."/>
            <person name="Lin W."/>
            <person name="Duan Y."/>
            <person name="Cao H."/>
            <person name="Xiong S."/>
            <person name="Wang X."/>
            <person name="Wei L."/>
            <person name="Li C."/>
            <person name="Ma Q."/>
            <person name="Ju M."/>
            <person name="Zhao R."/>
            <person name="Li G."/>
            <person name="Mu C."/>
            <person name="Tian Q."/>
            <person name="Mei H."/>
            <person name="Zhang T."/>
            <person name="Gao T."/>
            <person name="Zhang H."/>
        </authorList>
    </citation>
    <scope>NUCLEOTIDE SEQUENCE</scope>
    <source>
        <strain evidence="9">G02</strain>
    </source>
</reference>
<feature type="region of interest" description="Disordered" evidence="7">
    <location>
        <begin position="12"/>
        <end position="34"/>
    </location>
</feature>
<dbReference type="PANTHER" id="PTHR31376:SF1">
    <property type="entry name" value="PURINE PERMEASE 2"/>
    <property type="match status" value="1"/>
</dbReference>
<dbReference type="AlphaFoldDB" id="A0AAW2PG87"/>
<evidence type="ECO:0000256" key="1">
    <source>
        <dbReference type="ARBA" id="ARBA00004370"/>
    </source>
</evidence>
<dbReference type="GO" id="GO:0005345">
    <property type="term" value="F:purine nucleobase transmembrane transporter activity"/>
    <property type="evidence" value="ECO:0007669"/>
    <property type="project" value="UniProtKB-ARBA"/>
</dbReference>
<gene>
    <name evidence="9" type="ORF">Sradi_3915700</name>
</gene>
<proteinExistence type="inferred from homology"/>
<feature type="compositionally biased region" description="Basic and acidic residues" evidence="7">
    <location>
        <begin position="16"/>
        <end position="26"/>
    </location>
</feature>
<sequence>MACNPHSPHCLIHAPRPGEAHPHEVPPVRSGGRRRILTGFDDRLHTSGDRPEGESNKEYLTGFFMTVVAAVLYGLIVPVVEYTYKKAKQPVTYTLVMEIQWVIPAGKPDPLATVDEVEAHDQRTAAVADGEYYAVDD</sequence>
<keyword evidence="6 8" id="KW-0472">Membrane</keyword>
<evidence type="ECO:0000256" key="5">
    <source>
        <dbReference type="ARBA" id="ARBA00022989"/>
    </source>
</evidence>
<evidence type="ECO:0000256" key="2">
    <source>
        <dbReference type="ARBA" id="ARBA00006213"/>
    </source>
</evidence>
<protein>
    <submittedName>
        <fullName evidence="9">Purine permease 1</fullName>
    </submittedName>
</protein>
<dbReference type="GO" id="GO:0016020">
    <property type="term" value="C:membrane"/>
    <property type="evidence" value="ECO:0007669"/>
    <property type="project" value="UniProtKB-SubCell"/>
</dbReference>
<feature type="transmembrane region" description="Helical" evidence="8">
    <location>
        <begin position="59"/>
        <end position="80"/>
    </location>
</feature>
<evidence type="ECO:0000256" key="8">
    <source>
        <dbReference type="SAM" id="Phobius"/>
    </source>
</evidence>
<dbReference type="InterPro" id="IPR030182">
    <property type="entry name" value="PUP_plant"/>
</dbReference>
<keyword evidence="4 8" id="KW-0812">Transmembrane</keyword>